<evidence type="ECO:0000313" key="1">
    <source>
        <dbReference type="EMBL" id="CAB4152226.1"/>
    </source>
</evidence>
<proteinExistence type="predicted"/>
<gene>
    <name evidence="1" type="ORF">UFOVP616_1</name>
</gene>
<feature type="non-terminal residue" evidence="1">
    <location>
        <position position="1"/>
    </location>
</feature>
<sequence>PDAPAYQGGDTSHAAAKFMAGKAPLLQSQVIRALRMRPMTTFQIAAVINRSYRSVQPRTSELRLAGRIEDSGERRIDPETNRAVIVWQLTGENHD</sequence>
<protein>
    <submittedName>
        <fullName evidence="1">Uncharacterized protein</fullName>
    </submittedName>
</protein>
<organism evidence="1">
    <name type="scientific">uncultured Caudovirales phage</name>
    <dbReference type="NCBI Taxonomy" id="2100421"/>
    <lineage>
        <taxon>Viruses</taxon>
        <taxon>Duplodnaviria</taxon>
        <taxon>Heunggongvirae</taxon>
        <taxon>Uroviricota</taxon>
        <taxon>Caudoviricetes</taxon>
        <taxon>Peduoviridae</taxon>
        <taxon>Maltschvirus</taxon>
        <taxon>Maltschvirus maltsch</taxon>
    </lineage>
</organism>
<dbReference type="EMBL" id="LR796590">
    <property type="protein sequence ID" value="CAB4152226.1"/>
    <property type="molecule type" value="Genomic_DNA"/>
</dbReference>
<reference evidence="1" key="1">
    <citation type="submission" date="2020-04" db="EMBL/GenBank/DDBJ databases">
        <authorList>
            <person name="Chiriac C."/>
            <person name="Salcher M."/>
            <person name="Ghai R."/>
            <person name="Kavagutti S V."/>
        </authorList>
    </citation>
    <scope>NUCLEOTIDE SEQUENCE</scope>
</reference>
<name>A0A6J5N4L4_9CAUD</name>
<accession>A0A6J5N4L4</accession>